<evidence type="ECO:0000313" key="2">
    <source>
        <dbReference type="Proteomes" id="UP000026960"/>
    </source>
</evidence>
<dbReference type="eggNOG" id="KOG0778">
    <property type="taxonomic scope" value="Eukaryota"/>
</dbReference>
<dbReference type="InterPro" id="IPR038765">
    <property type="entry name" value="Papain-like_cys_pep_sf"/>
</dbReference>
<protein>
    <recommendedName>
        <fullName evidence="3">Ubiquitin-like protease family profile domain-containing protein</fullName>
    </recommendedName>
</protein>
<dbReference type="HOGENOM" id="CLU_037806_0_0_1"/>
<accession>A0A0D3GQB8</accession>
<name>A0A0D3GQB8_9ORYZ</name>
<evidence type="ECO:0008006" key="3">
    <source>
        <dbReference type="Google" id="ProtNLM"/>
    </source>
</evidence>
<organism evidence="1">
    <name type="scientific">Oryza barthii</name>
    <dbReference type="NCBI Taxonomy" id="65489"/>
    <lineage>
        <taxon>Eukaryota</taxon>
        <taxon>Viridiplantae</taxon>
        <taxon>Streptophyta</taxon>
        <taxon>Embryophyta</taxon>
        <taxon>Tracheophyta</taxon>
        <taxon>Spermatophyta</taxon>
        <taxon>Magnoliopsida</taxon>
        <taxon>Liliopsida</taxon>
        <taxon>Poales</taxon>
        <taxon>Poaceae</taxon>
        <taxon>BOP clade</taxon>
        <taxon>Oryzoideae</taxon>
        <taxon>Oryzeae</taxon>
        <taxon>Oryzinae</taxon>
        <taxon>Oryza</taxon>
    </lineage>
</organism>
<dbReference type="SUPFAM" id="SSF54001">
    <property type="entry name" value="Cysteine proteinases"/>
    <property type="match status" value="1"/>
</dbReference>
<evidence type="ECO:0000313" key="1">
    <source>
        <dbReference type="EnsemblPlants" id="OBART07G12440.1"/>
    </source>
</evidence>
<dbReference type="STRING" id="65489.A0A0D3GQB8"/>
<reference evidence="1" key="2">
    <citation type="submission" date="2015-03" db="UniProtKB">
        <authorList>
            <consortium name="EnsemblPlants"/>
        </authorList>
    </citation>
    <scope>IDENTIFICATION</scope>
</reference>
<proteinExistence type="predicted"/>
<dbReference type="Gramene" id="OBART07G12440.1">
    <property type="protein sequence ID" value="OBART07G12440.1"/>
    <property type="gene ID" value="OBART07G12440"/>
</dbReference>
<dbReference type="PaxDb" id="65489-OBART07G12440.1"/>
<sequence length="250" mass="28755">MFLAFNGVDLANTLQGLQYHLNIIGRQQDLPSHKWVDLNVMKSSCGLFMLKIMENWTGESLSRSITQEDITLSRFKLAAVITTGEQSKDTKDSDDDVVILGSHQRKFNSKRDIYETKEKVWVQSSSPHFISLSLKHLQSVLKKDEPLESECFNMAICKFMYEKIQTIHKTKEAISNHCLDLQFWNSTGFGKDPVHHDNVDLAKTISSWSKIHYKLSQCKSACPGSRWNEDINLWRQIFVNNPVLDRMVTS</sequence>
<dbReference type="Proteomes" id="UP000026960">
    <property type="component" value="Chromosome 7"/>
</dbReference>
<reference evidence="1" key="1">
    <citation type="journal article" date="2009" name="Rice">
        <title>De Novo Next Generation Sequencing of Plant Genomes.</title>
        <authorList>
            <person name="Rounsley S."/>
            <person name="Marri P.R."/>
            <person name="Yu Y."/>
            <person name="He R."/>
            <person name="Sisneros N."/>
            <person name="Goicoechea J.L."/>
            <person name="Lee S.J."/>
            <person name="Angelova A."/>
            <person name="Kudrna D."/>
            <person name="Luo M."/>
            <person name="Affourtit J."/>
            <person name="Desany B."/>
            <person name="Knight J."/>
            <person name="Niazi F."/>
            <person name="Egholm M."/>
            <person name="Wing R.A."/>
        </authorList>
    </citation>
    <scope>NUCLEOTIDE SEQUENCE [LARGE SCALE GENOMIC DNA]</scope>
    <source>
        <strain evidence="1">cv. IRGC 105608</strain>
    </source>
</reference>
<dbReference type="EnsemblPlants" id="OBART07G12440.1">
    <property type="protein sequence ID" value="OBART07G12440.1"/>
    <property type="gene ID" value="OBART07G12440"/>
</dbReference>
<dbReference type="AlphaFoldDB" id="A0A0D3GQB8"/>
<keyword evidence="2" id="KW-1185">Reference proteome</keyword>